<sequence length="238" mass="26903">MIPILFIRTRKNLGTFAVNMSKEKFYTIREERANYLTHGFGLLMGIIATGILINKAMGSGDKWALWAYSLFGLGMIVCMAASTVYHFVQEPTKKQKLRHFDHASIYLLIAASYSPFTLILLLKEEPLWGWLLFSLVWLIAIIGISISFRQLKQNSNLKTTSYVFMGLVVLVAFKPLIDVANSKDCIEVIYWLIGGGVFYIIGALIYATAKKEFVHSIFHLFVLLGLASHIYAAWLIPL</sequence>
<evidence type="ECO:0000256" key="1">
    <source>
        <dbReference type="ARBA" id="ARBA00004141"/>
    </source>
</evidence>
<feature type="transmembrane region" description="Helical" evidence="6">
    <location>
        <begin position="100"/>
        <end position="121"/>
    </location>
</feature>
<dbReference type="GO" id="GO:0046872">
    <property type="term" value="F:metal ion binding"/>
    <property type="evidence" value="ECO:0007669"/>
    <property type="project" value="UniProtKB-KW"/>
</dbReference>
<feature type="transmembrane region" description="Helical" evidence="6">
    <location>
        <begin position="189"/>
        <end position="209"/>
    </location>
</feature>
<feature type="transmembrane region" description="Helical" evidence="6">
    <location>
        <begin position="65"/>
        <end position="88"/>
    </location>
</feature>
<evidence type="ECO:0000256" key="6">
    <source>
        <dbReference type="SAM" id="Phobius"/>
    </source>
</evidence>
<feature type="binding site" evidence="5">
    <location>
        <position position="219"/>
    </location>
    <ligand>
        <name>Zn(2+)</name>
        <dbReference type="ChEBI" id="CHEBI:29105"/>
    </ligand>
</feature>
<dbReference type="GO" id="GO:0016020">
    <property type="term" value="C:membrane"/>
    <property type="evidence" value="ECO:0007669"/>
    <property type="project" value="UniProtKB-SubCell"/>
</dbReference>
<evidence type="ECO:0000313" key="7">
    <source>
        <dbReference type="EMBL" id="CEA15883.1"/>
    </source>
</evidence>
<evidence type="ECO:0000256" key="4">
    <source>
        <dbReference type="ARBA" id="ARBA00023136"/>
    </source>
</evidence>
<dbReference type="Proteomes" id="UP000032417">
    <property type="component" value="Chromosome 1"/>
</dbReference>
<dbReference type="PANTHER" id="PTHR20855:SF3">
    <property type="entry name" value="LD03007P"/>
    <property type="match status" value="1"/>
</dbReference>
<gene>
    <name evidence="7" type="ORF">ING2E5B_1131</name>
</gene>
<dbReference type="HOGENOM" id="CLU_051078_1_1_10"/>
<name>A0A098C0D8_9BACT</name>
<feature type="binding site" evidence="5">
    <location>
        <position position="215"/>
    </location>
    <ligand>
        <name>Zn(2+)</name>
        <dbReference type="ChEBI" id="CHEBI:29105"/>
    </ligand>
</feature>
<evidence type="ECO:0008006" key="9">
    <source>
        <dbReference type="Google" id="ProtNLM"/>
    </source>
</evidence>
<keyword evidence="5" id="KW-0479">Metal-binding</keyword>
<dbReference type="Pfam" id="PF03006">
    <property type="entry name" value="HlyIII"/>
    <property type="match status" value="1"/>
</dbReference>
<dbReference type="AlphaFoldDB" id="A0A098C0D8"/>
<evidence type="ECO:0000256" key="3">
    <source>
        <dbReference type="ARBA" id="ARBA00022989"/>
    </source>
</evidence>
<evidence type="ECO:0000313" key="8">
    <source>
        <dbReference type="Proteomes" id="UP000032417"/>
    </source>
</evidence>
<feature type="transmembrane region" description="Helical" evidence="6">
    <location>
        <begin position="33"/>
        <end position="53"/>
    </location>
</feature>
<evidence type="ECO:0000256" key="2">
    <source>
        <dbReference type="ARBA" id="ARBA00022692"/>
    </source>
</evidence>
<dbReference type="STRING" id="1562970.ING2E5B_1131"/>
<accession>A0A098C0D8</accession>
<dbReference type="EMBL" id="LN515532">
    <property type="protein sequence ID" value="CEA15883.1"/>
    <property type="molecule type" value="Genomic_DNA"/>
</dbReference>
<keyword evidence="2 6" id="KW-0812">Transmembrane</keyword>
<dbReference type="PANTHER" id="PTHR20855">
    <property type="entry name" value="ADIPOR/PROGESTIN RECEPTOR-RELATED"/>
    <property type="match status" value="1"/>
</dbReference>
<reference evidence="7 8" key="1">
    <citation type="submission" date="2014-08" db="EMBL/GenBank/DDBJ databases">
        <authorList>
            <person name="Wibberg D."/>
        </authorList>
    </citation>
    <scope>NUCLEOTIDE SEQUENCE [LARGE SCALE GENOMIC DNA]</scope>
    <source>
        <strain evidence="8">ING2-E5B</strain>
    </source>
</reference>
<proteinExistence type="predicted"/>
<organism evidence="7 8">
    <name type="scientific">Fermentimonas caenicola</name>
    <dbReference type="NCBI Taxonomy" id="1562970"/>
    <lineage>
        <taxon>Bacteria</taxon>
        <taxon>Pseudomonadati</taxon>
        <taxon>Bacteroidota</taxon>
        <taxon>Bacteroidia</taxon>
        <taxon>Bacteroidales</taxon>
        <taxon>Dysgonomonadaceae</taxon>
        <taxon>Fermentimonas</taxon>
    </lineage>
</organism>
<dbReference type="KEGG" id="pbt:ING2E5B_1131"/>
<feature type="transmembrane region" description="Helical" evidence="6">
    <location>
        <begin position="127"/>
        <end position="148"/>
    </location>
</feature>
<comment type="subcellular location">
    <subcellularLocation>
        <location evidence="1">Membrane</location>
        <topology evidence="1">Multi-pass membrane protein</topology>
    </subcellularLocation>
</comment>
<feature type="transmembrane region" description="Helical" evidence="6">
    <location>
        <begin position="216"/>
        <end position="236"/>
    </location>
</feature>
<evidence type="ECO:0000256" key="5">
    <source>
        <dbReference type="PIRSR" id="PIRSR604254-1"/>
    </source>
</evidence>
<dbReference type="InterPro" id="IPR004254">
    <property type="entry name" value="AdipoR/HlyIII-related"/>
</dbReference>
<feature type="transmembrane region" description="Helical" evidence="6">
    <location>
        <begin position="160"/>
        <end position="177"/>
    </location>
</feature>
<keyword evidence="4 6" id="KW-0472">Membrane</keyword>
<protein>
    <recommendedName>
        <fullName evidence="9">Hemolysin III</fullName>
    </recommendedName>
</protein>
<keyword evidence="8" id="KW-1185">Reference proteome</keyword>
<keyword evidence="5" id="KW-0862">Zinc</keyword>
<feature type="binding site" evidence="5">
    <location>
        <position position="86"/>
    </location>
    <ligand>
        <name>Zn(2+)</name>
        <dbReference type="ChEBI" id="CHEBI:29105"/>
    </ligand>
</feature>
<keyword evidence="3 6" id="KW-1133">Transmembrane helix</keyword>